<dbReference type="AlphaFoldDB" id="C2BD54"/>
<gene>
    <name evidence="1" type="ORF">HMPREF0072_0274</name>
</gene>
<dbReference type="STRING" id="525254.HMPREF0072_0274"/>
<comment type="caution">
    <text evidence="1">The sequence shown here is derived from an EMBL/GenBank/DDBJ whole genome shotgun (WGS) entry which is preliminary data.</text>
</comment>
<dbReference type="RefSeq" id="WP_004827382.1">
    <property type="nucleotide sequence ID" value="NZ_GG666045.1"/>
</dbReference>
<reference evidence="1 2" key="1">
    <citation type="submission" date="2008-10" db="EMBL/GenBank/DDBJ databases">
        <authorList>
            <person name="Qin X."/>
            <person name="Bachman B."/>
            <person name="Battles P."/>
            <person name="Bell A."/>
            <person name="Bess C."/>
            <person name="Bickham C."/>
            <person name="Chaboub L."/>
            <person name="Chen D."/>
            <person name="Coyle M."/>
            <person name="Deiros D.R."/>
            <person name="Dinh H."/>
            <person name="Forbes L."/>
            <person name="Fowler G."/>
            <person name="Francisco L."/>
            <person name="Fu Q."/>
            <person name="Gubbala S."/>
            <person name="Hale W."/>
            <person name="Han Y."/>
            <person name="Hemphill L."/>
            <person name="Highlander S.K."/>
            <person name="Hirani K."/>
            <person name="Hogues M."/>
            <person name="Jackson L."/>
            <person name="Jakkamsetti A."/>
            <person name="Javaid M."/>
            <person name="Jiang H."/>
            <person name="Korchina V."/>
            <person name="Kovar C."/>
            <person name="Lara F."/>
            <person name="Lee S."/>
            <person name="Mata R."/>
            <person name="Mathew T."/>
            <person name="Moen C."/>
            <person name="Morales K."/>
            <person name="Munidasa M."/>
            <person name="Nazareth L."/>
            <person name="Ngo R."/>
            <person name="Nguyen L."/>
            <person name="Okwuonu G."/>
            <person name="Ongeri F."/>
            <person name="Patil S."/>
            <person name="Petrosino J."/>
            <person name="Pham C."/>
            <person name="Pham P."/>
            <person name="Pu L.-L."/>
            <person name="Puazo M."/>
            <person name="Raj R."/>
            <person name="Reid J."/>
            <person name="Rouhana J."/>
            <person name="Saada N."/>
            <person name="Shang Y."/>
            <person name="Simmons D."/>
            <person name="Thornton R."/>
            <person name="Warren J."/>
            <person name="Weissenberger G."/>
            <person name="Zhang J."/>
            <person name="Zhang L."/>
            <person name="Zhou C."/>
            <person name="Zhu D."/>
            <person name="Muzny D."/>
            <person name="Worley K."/>
            <person name="Gibbs R."/>
        </authorList>
    </citation>
    <scope>NUCLEOTIDE SEQUENCE [LARGE SCALE GENOMIC DNA]</scope>
    <source>
        <strain evidence="1 2">ATCC 51172</strain>
    </source>
</reference>
<sequence length="99" mass="11685">MKISDAVIGMIENNKFVSFFEDDEIIIIPRLDHDFCHEVLKYANKKESKGTGWHRRELECNRVSQALENDNRFEKFIHITGRKAYRYLGNCRGNHGNKK</sequence>
<evidence type="ECO:0000313" key="1">
    <source>
        <dbReference type="EMBL" id="EEI87246.1"/>
    </source>
</evidence>
<proteinExistence type="predicted"/>
<organism evidence="1 2">
    <name type="scientific">Anaerococcus lactolyticus ATCC 51172</name>
    <dbReference type="NCBI Taxonomy" id="525254"/>
    <lineage>
        <taxon>Bacteria</taxon>
        <taxon>Bacillati</taxon>
        <taxon>Bacillota</taxon>
        <taxon>Tissierellia</taxon>
        <taxon>Tissierellales</taxon>
        <taxon>Peptoniphilaceae</taxon>
        <taxon>Anaerococcus</taxon>
    </lineage>
</organism>
<evidence type="ECO:0000313" key="2">
    <source>
        <dbReference type="Proteomes" id="UP000005984"/>
    </source>
</evidence>
<dbReference type="HOGENOM" id="CLU_2314283_0_0_9"/>
<name>C2BD54_9FIRM</name>
<protein>
    <submittedName>
        <fullName evidence="1">Uncharacterized protein</fullName>
    </submittedName>
</protein>
<dbReference type="Proteomes" id="UP000005984">
    <property type="component" value="Unassembled WGS sequence"/>
</dbReference>
<accession>C2BD54</accession>
<keyword evidence="2" id="KW-1185">Reference proteome</keyword>
<dbReference type="EMBL" id="ABYO01000015">
    <property type="protein sequence ID" value="EEI87246.1"/>
    <property type="molecule type" value="Genomic_DNA"/>
</dbReference>